<proteinExistence type="predicted"/>
<evidence type="ECO:0000313" key="2">
    <source>
        <dbReference type="Proteomes" id="UP001172386"/>
    </source>
</evidence>
<accession>A0ACC3AHZ8</accession>
<gene>
    <name evidence="1" type="ORF">H2198_001008</name>
</gene>
<dbReference type="Proteomes" id="UP001172386">
    <property type="component" value="Unassembled WGS sequence"/>
</dbReference>
<reference evidence="1" key="1">
    <citation type="submission" date="2022-10" db="EMBL/GenBank/DDBJ databases">
        <title>Culturing micro-colonial fungi from biological soil crusts in the Mojave desert and describing Neophaeococcomyces mojavensis, and introducing the new genera and species Taxawa tesnikishii.</title>
        <authorList>
            <person name="Kurbessoian T."/>
            <person name="Stajich J.E."/>
        </authorList>
    </citation>
    <scope>NUCLEOTIDE SEQUENCE</scope>
    <source>
        <strain evidence="1">JES_112</strain>
    </source>
</reference>
<dbReference type="EMBL" id="JAPDRQ010000011">
    <property type="protein sequence ID" value="KAJ9663016.1"/>
    <property type="molecule type" value="Genomic_DNA"/>
</dbReference>
<protein>
    <submittedName>
        <fullName evidence="1">Uncharacterized protein</fullName>
    </submittedName>
</protein>
<keyword evidence="2" id="KW-1185">Reference proteome</keyword>
<name>A0ACC3AHZ8_9EURO</name>
<evidence type="ECO:0000313" key="1">
    <source>
        <dbReference type="EMBL" id="KAJ9663016.1"/>
    </source>
</evidence>
<sequence>MQLRYTIVTPSRFCERDPNNIDAIIPTNRPHREHKDTIPAYLQLLKQTVVDYEPTRKPAAFPSKKLITSGLDTQDEASQKPSEGELALPQPLQERTLNDFVYQDVGREGYPYEPQEIANPESVEPLAFCYDRSHDMQTSPQRVMADELNEMEIAWSMLDEGLQVFVYDSLMSEVQHPVRAAVMLGLTVQELHNVAHLSNLRKIHPATVNQLWSHCSPGNLTYIEPKVLSQYMSYMNFAATCDWRGFATDYQKRLAVRFLRQRKINGPVVIALLDDLNGVFVRPETADSSSLSSGITYKGAEKDEGSDGLLLYHSLPLRHEAFRWNDVCESTSVHDSHDLDAVAPHFKCCFFPRALCKELLVKPRRVMNAWELWLIYGLQPDEARTVSDSGYGYSASAPTMSLPLSCLLELHRKYAGIQMQAQKLPLLNEALHLCLHSAVDTVRQNRVMHKKVQEMPLTSQEKTLVYASATKHVMASTRRDVTNNSLFLEATQASISLREELSDEPTTLVKATSQWTSGDTESSLNQTEILSSPTCLEPHAQSYKYSSLEITGSGDALIHNDTEGSSRKDKSRSETVSTDATLPVLVKYIDTGHVEPLFGIDQAAKLPYNPYAASLVYDHRRRQSSLTDSFHTVQNENEDVVMASLSRPADVMTLTAPERPPISPISDWDAMELDEQETGTEKLSVAAGHVDVPESPRPYSHRETSARFSTCQAGRPYLAESPYTQPPDKPDEHNKTTASCPKPQQSISIDRPAQAANHTASPKKTMLIPKRSGTRPQQCTIVGPAILADTHDVATIGNTTPDARSQPTNQLCPSAPTTTSFNAPSTARPVASASSAAPLTPPSRLVNIITQPGLNRALKRHQNSPGAQKPLLTTQLKVLRPNPISSVPGLISTPITQLTSKLIESGIEAEPVPENQPVLDSSQPKQKSPRKDKGKKRAPYNTKKRKAEELTAAADIGRVD</sequence>
<comment type="caution">
    <text evidence="1">The sequence shown here is derived from an EMBL/GenBank/DDBJ whole genome shotgun (WGS) entry which is preliminary data.</text>
</comment>
<organism evidence="1 2">
    <name type="scientific">Neophaeococcomyces mojaviensis</name>
    <dbReference type="NCBI Taxonomy" id="3383035"/>
    <lineage>
        <taxon>Eukaryota</taxon>
        <taxon>Fungi</taxon>
        <taxon>Dikarya</taxon>
        <taxon>Ascomycota</taxon>
        <taxon>Pezizomycotina</taxon>
        <taxon>Eurotiomycetes</taxon>
        <taxon>Chaetothyriomycetidae</taxon>
        <taxon>Chaetothyriales</taxon>
        <taxon>Chaetothyriales incertae sedis</taxon>
        <taxon>Neophaeococcomyces</taxon>
    </lineage>
</organism>